<feature type="compositionally biased region" description="Acidic residues" evidence="4">
    <location>
        <begin position="54"/>
        <end position="73"/>
    </location>
</feature>
<dbReference type="HAMAP" id="MF_01478">
    <property type="entry name" value="Ribosomal_L12_arch"/>
    <property type="match status" value="1"/>
</dbReference>
<evidence type="ECO:0000256" key="1">
    <source>
        <dbReference type="ARBA" id="ARBA00005436"/>
    </source>
</evidence>
<evidence type="ECO:0000313" key="7">
    <source>
        <dbReference type="Proteomes" id="UP000245609"/>
    </source>
</evidence>
<dbReference type="GO" id="GO:0003735">
    <property type="term" value="F:structural constituent of ribosome"/>
    <property type="evidence" value="ECO:0007669"/>
    <property type="project" value="InterPro"/>
</dbReference>
<sequence>MRYLAAYLLLHLGAHKNVSADQIVEVISAVGIDADKERAEKVVAELEGKSIEEVIAEAEEKPAEEEEESDDDMGFGLFD</sequence>
<dbReference type="GO" id="GO:0002182">
    <property type="term" value="P:cytoplasmic translational elongation"/>
    <property type="evidence" value="ECO:0007669"/>
    <property type="project" value="InterPro"/>
</dbReference>
<feature type="signal peptide" evidence="5">
    <location>
        <begin position="1"/>
        <end position="20"/>
    </location>
</feature>
<comment type="similarity">
    <text evidence="1">Belongs to the eukaryotic ribosomal protein P1/P2 family.</text>
</comment>
<dbReference type="Pfam" id="PF00428">
    <property type="entry name" value="Ribosomal_60s"/>
    <property type="match status" value="1"/>
</dbReference>
<name>A0A2T9ZEQ3_9FUNG</name>
<dbReference type="PANTHER" id="PTHR21141">
    <property type="entry name" value="60S ACIDIC RIBOSOMAL PROTEIN FAMILY MEMBER"/>
    <property type="match status" value="1"/>
</dbReference>
<dbReference type="OrthoDB" id="1227494at2759"/>
<evidence type="ECO:0008006" key="8">
    <source>
        <dbReference type="Google" id="ProtNLM"/>
    </source>
</evidence>
<dbReference type="AlphaFoldDB" id="A0A2T9ZEQ3"/>
<dbReference type="InterPro" id="IPR044076">
    <property type="entry name" value="Ribosomal_P2"/>
</dbReference>
<gene>
    <name evidence="6" type="ORF">BB560_002476</name>
</gene>
<dbReference type="Gene3D" id="1.10.10.1410">
    <property type="match status" value="1"/>
</dbReference>
<accession>A0A2T9ZEQ3</accession>
<evidence type="ECO:0000256" key="4">
    <source>
        <dbReference type="SAM" id="MobiDB-lite"/>
    </source>
</evidence>
<feature type="region of interest" description="Disordered" evidence="4">
    <location>
        <begin position="54"/>
        <end position="79"/>
    </location>
</feature>
<evidence type="ECO:0000313" key="6">
    <source>
        <dbReference type="EMBL" id="PVV03059.1"/>
    </source>
</evidence>
<feature type="chain" id="PRO_5015606742" description="60S acidic ribosomal protein P2" evidence="5">
    <location>
        <begin position="21"/>
        <end position="79"/>
    </location>
</feature>
<keyword evidence="3" id="KW-0687">Ribonucleoprotein</keyword>
<dbReference type="GO" id="GO:0022625">
    <property type="term" value="C:cytosolic large ribosomal subunit"/>
    <property type="evidence" value="ECO:0007669"/>
    <property type="project" value="InterPro"/>
</dbReference>
<proteinExistence type="inferred from homology"/>
<protein>
    <recommendedName>
        <fullName evidence="8">60S acidic ribosomal protein P2</fullName>
    </recommendedName>
</protein>
<dbReference type="InterPro" id="IPR027534">
    <property type="entry name" value="Ribosomal_P1/P2"/>
</dbReference>
<dbReference type="STRING" id="133381.A0A2T9ZEQ3"/>
<comment type="caution">
    <text evidence="6">The sequence shown here is derived from an EMBL/GenBank/DDBJ whole genome shotgun (WGS) entry which is preliminary data.</text>
</comment>
<keyword evidence="5" id="KW-0732">Signal</keyword>
<dbReference type="EMBL" id="MBFS01000283">
    <property type="protein sequence ID" value="PVV03059.1"/>
    <property type="molecule type" value="Genomic_DNA"/>
</dbReference>
<dbReference type="InterPro" id="IPR038716">
    <property type="entry name" value="P1/P2_N_sf"/>
</dbReference>
<organism evidence="6 7">
    <name type="scientific">Smittium megazygosporum</name>
    <dbReference type="NCBI Taxonomy" id="133381"/>
    <lineage>
        <taxon>Eukaryota</taxon>
        <taxon>Fungi</taxon>
        <taxon>Fungi incertae sedis</taxon>
        <taxon>Zoopagomycota</taxon>
        <taxon>Kickxellomycotina</taxon>
        <taxon>Harpellomycetes</taxon>
        <taxon>Harpellales</taxon>
        <taxon>Legeriomycetaceae</taxon>
        <taxon>Smittium</taxon>
    </lineage>
</organism>
<keyword evidence="7" id="KW-1185">Reference proteome</keyword>
<dbReference type="PANTHER" id="PTHR21141:SF5">
    <property type="entry name" value="LARGE RIBOSOMAL SUBUNIT PROTEIN P2"/>
    <property type="match status" value="1"/>
</dbReference>
<dbReference type="FunFam" id="1.10.10.1410:FF:000002">
    <property type="entry name" value="60S acidic ribosomal protein P2"/>
    <property type="match status" value="1"/>
</dbReference>
<evidence type="ECO:0000256" key="5">
    <source>
        <dbReference type="SAM" id="SignalP"/>
    </source>
</evidence>
<keyword evidence="2" id="KW-0689">Ribosomal protein</keyword>
<dbReference type="Proteomes" id="UP000245609">
    <property type="component" value="Unassembled WGS sequence"/>
</dbReference>
<evidence type="ECO:0000256" key="3">
    <source>
        <dbReference type="ARBA" id="ARBA00023274"/>
    </source>
</evidence>
<reference evidence="6 7" key="1">
    <citation type="journal article" date="2018" name="MBio">
        <title>Comparative Genomics Reveals the Core Gene Toolbox for the Fungus-Insect Symbiosis.</title>
        <authorList>
            <person name="Wang Y."/>
            <person name="Stata M."/>
            <person name="Wang W."/>
            <person name="Stajich J.E."/>
            <person name="White M.M."/>
            <person name="Moncalvo J.M."/>
        </authorList>
    </citation>
    <scope>NUCLEOTIDE SEQUENCE [LARGE SCALE GENOMIC DNA]</scope>
    <source>
        <strain evidence="6 7">SC-DP-2</strain>
    </source>
</reference>
<evidence type="ECO:0000256" key="2">
    <source>
        <dbReference type="ARBA" id="ARBA00022980"/>
    </source>
</evidence>